<evidence type="ECO:0000256" key="2">
    <source>
        <dbReference type="ARBA" id="ARBA00005182"/>
    </source>
</evidence>
<dbReference type="AlphaFoldDB" id="A0A2C8F7E8"/>
<reference evidence="9" key="1">
    <citation type="submission" date="2017-09" db="EMBL/GenBank/DDBJ databases">
        <authorList>
            <person name="Regsiter A."/>
            <person name="William W."/>
        </authorList>
    </citation>
    <scope>NUCLEOTIDE SEQUENCE [LARGE SCALE GENOMIC DNA]</scope>
    <source>
        <strain evidence="9">500-1</strain>
    </source>
</reference>
<evidence type="ECO:0000259" key="7">
    <source>
        <dbReference type="Pfam" id="PF16822"/>
    </source>
</evidence>
<evidence type="ECO:0000256" key="5">
    <source>
        <dbReference type="ARBA" id="ARBA00022764"/>
    </source>
</evidence>
<dbReference type="Gene3D" id="3.40.50.1110">
    <property type="entry name" value="SGNH hydrolase"/>
    <property type="match status" value="1"/>
</dbReference>
<comment type="pathway">
    <text evidence="2">Glycan biosynthesis; alginate biosynthesis.</text>
</comment>
<dbReference type="GO" id="GO:0042121">
    <property type="term" value="P:alginic acid biosynthetic process"/>
    <property type="evidence" value="ECO:0007669"/>
    <property type="project" value="UniProtKB-KW"/>
</dbReference>
<evidence type="ECO:0000256" key="6">
    <source>
        <dbReference type="ARBA" id="ARBA00022841"/>
    </source>
</evidence>
<dbReference type="Pfam" id="PF16822">
    <property type="entry name" value="ALGX"/>
    <property type="match status" value="1"/>
</dbReference>
<keyword evidence="9" id="KW-1185">Reference proteome</keyword>
<dbReference type="GO" id="GO:0016788">
    <property type="term" value="F:hydrolase activity, acting on ester bonds"/>
    <property type="evidence" value="ECO:0007669"/>
    <property type="project" value="UniProtKB-ARBA"/>
</dbReference>
<evidence type="ECO:0000256" key="1">
    <source>
        <dbReference type="ARBA" id="ARBA00004418"/>
    </source>
</evidence>
<dbReference type="InterPro" id="IPR036514">
    <property type="entry name" value="SGNH_hydro_sf"/>
</dbReference>
<accession>A0A2C8F7E8</accession>
<evidence type="ECO:0000313" key="9">
    <source>
        <dbReference type="Proteomes" id="UP000219215"/>
    </source>
</evidence>
<dbReference type="RefSeq" id="WP_097011433.1">
    <property type="nucleotide sequence ID" value="NZ_LT907975.1"/>
</dbReference>
<dbReference type="KEGG" id="pprf:DPRO_1465"/>
<evidence type="ECO:0000256" key="4">
    <source>
        <dbReference type="ARBA" id="ARBA00022729"/>
    </source>
</evidence>
<dbReference type="GO" id="GO:0016740">
    <property type="term" value="F:transferase activity"/>
    <property type="evidence" value="ECO:0007669"/>
    <property type="project" value="UniProtKB-KW"/>
</dbReference>
<protein>
    <recommendedName>
        <fullName evidence="7">AlgX/AlgJ SGNH hydrolase-like domain-containing protein</fullName>
    </recommendedName>
</protein>
<name>A0A2C8F7E8_9BACT</name>
<evidence type="ECO:0000256" key="3">
    <source>
        <dbReference type="ARBA" id="ARBA00022679"/>
    </source>
</evidence>
<dbReference type="InterPro" id="IPR031811">
    <property type="entry name" value="ALGX/ALGJ_SGNH-like"/>
</dbReference>
<dbReference type="GO" id="GO:0042597">
    <property type="term" value="C:periplasmic space"/>
    <property type="evidence" value="ECO:0007669"/>
    <property type="project" value="UniProtKB-SubCell"/>
</dbReference>
<keyword evidence="4" id="KW-0732">Signal</keyword>
<comment type="subcellular location">
    <subcellularLocation>
        <location evidence="1">Periplasm</location>
    </subcellularLocation>
</comment>
<gene>
    <name evidence="8" type="ORF">DPRO_1465</name>
</gene>
<keyword evidence="5" id="KW-0574">Periplasm</keyword>
<sequence>MKKILSFLKQLAIFLFITIVLLEISSYAYIRFINPHIPLPTYSIVNAGSKFWVYINEHFGVWHAPNSEYLHNKSCFVVKYTANSHGMRDQERSMTSNDTRVAILGDSFVEGWGNESEDRLSDRLEATLGKEVLNFGTSGGFGTIQEWQLYKHMVREFDHDVVILGILPHNDFKDNDYEIGLKKASYRPYLDGTYPDYDLVYSAKELPNINKKTPFLKSFDFTLREWSSFYRIMRYLGSYRLEGLTLVPRWQEEFDREKPESRYYNFTNEEWNIMRYSLEQIAEEARDKKLIVFTIPVLPDFEMYTGQEPPLSKKIRELSEEKGFTYVDMLKEFHEQKLNAHDVFFVCDNHWNPFGNEAAASVLAPIVDRALRSKPSQ</sequence>
<evidence type="ECO:0000313" key="8">
    <source>
        <dbReference type="EMBL" id="SOB58360.1"/>
    </source>
</evidence>
<dbReference type="EMBL" id="LT907975">
    <property type="protein sequence ID" value="SOB58360.1"/>
    <property type="molecule type" value="Genomic_DNA"/>
</dbReference>
<dbReference type="Proteomes" id="UP000219215">
    <property type="component" value="Chromosome DPRO"/>
</dbReference>
<proteinExistence type="predicted"/>
<dbReference type="SUPFAM" id="SSF52266">
    <property type="entry name" value="SGNH hydrolase"/>
    <property type="match status" value="1"/>
</dbReference>
<organism evidence="8 9">
    <name type="scientific">Pseudodesulfovibrio profundus</name>
    <dbReference type="NCBI Taxonomy" id="57320"/>
    <lineage>
        <taxon>Bacteria</taxon>
        <taxon>Pseudomonadati</taxon>
        <taxon>Thermodesulfobacteriota</taxon>
        <taxon>Desulfovibrionia</taxon>
        <taxon>Desulfovibrionales</taxon>
        <taxon>Desulfovibrionaceae</taxon>
    </lineage>
</organism>
<keyword evidence="6" id="KW-0016">Alginate biosynthesis</keyword>
<dbReference type="OrthoDB" id="929628at2"/>
<keyword evidence="3" id="KW-0808">Transferase</keyword>
<feature type="domain" description="AlgX/AlgJ SGNH hydrolase-like" evidence="7">
    <location>
        <begin position="313"/>
        <end position="370"/>
    </location>
</feature>